<geneLocation type="plasmid" evidence="2">
    <name>pac1084_1</name>
</geneLocation>
<reference evidence="1 2" key="1">
    <citation type="submission" date="2016-03" db="EMBL/GenBank/DDBJ databases">
        <title>Acetic acid bacteria sequencing.</title>
        <authorList>
            <person name="Brandt J."/>
            <person name="Jakob F."/>
            <person name="Vogel R.F."/>
        </authorList>
    </citation>
    <scope>NUCLEOTIDE SEQUENCE [LARGE SCALE GENOMIC DNA]</scope>
    <source>
        <strain evidence="1 2">TMW2.1084</strain>
        <plasmid evidence="2">pac1084_1</plasmid>
    </source>
</reference>
<sequence length="253" mass="28281">MNAPTPNFKPNSVVTITLDCGHRLTLIVTKVIKGQDGVKFSGYDLTNRSDYRNIAYNEETAKKIRINLEAQEALPKPGAFVIRVDGDKTLRGVIKSIRRGKFDVLYEGMGTTSAEKLGHISVVSRPFQDASDEKSVMAPWSVSSYREFSRNSQETVCLNASLSRGGRIRLHVTNDGNGGCDTITPAVHGTRADMDDFLKNCQQWAADYGDGYKALEPHSDWLGWEQLYRPFGRSEADYFKELKDYAAQMRDGL</sequence>
<evidence type="ECO:0000313" key="2">
    <source>
        <dbReference type="Proteomes" id="UP000189055"/>
    </source>
</evidence>
<protein>
    <submittedName>
        <fullName evidence="1">Uncharacterized protein</fullName>
    </submittedName>
</protein>
<evidence type="ECO:0000313" key="1">
    <source>
        <dbReference type="EMBL" id="AQT06545.1"/>
    </source>
</evidence>
<proteinExistence type="predicted"/>
<name>A0A1U9LJB2_9PROT</name>
<dbReference type="EMBL" id="CP014688">
    <property type="protein sequence ID" value="AQT06545.1"/>
    <property type="molecule type" value="Genomic_DNA"/>
</dbReference>
<gene>
    <name evidence="1" type="ORF">A0U91_16185</name>
</gene>
<keyword evidence="1" id="KW-0614">Plasmid</keyword>
<dbReference type="RefSeq" id="WP_077932172.1">
    <property type="nucleotide sequence ID" value="NZ_CP014688.1"/>
</dbReference>
<organism evidence="1 2">
    <name type="scientific">Acetobacter persici</name>
    <dbReference type="NCBI Taxonomy" id="1076596"/>
    <lineage>
        <taxon>Bacteria</taxon>
        <taxon>Pseudomonadati</taxon>
        <taxon>Pseudomonadota</taxon>
        <taxon>Alphaproteobacteria</taxon>
        <taxon>Acetobacterales</taxon>
        <taxon>Acetobacteraceae</taxon>
        <taxon>Acetobacter</taxon>
    </lineage>
</organism>
<dbReference type="KEGG" id="aper:A0U91_16185"/>
<accession>A0A1U9LJB2</accession>
<dbReference type="AlphaFoldDB" id="A0A1U9LJB2"/>
<dbReference type="Proteomes" id="UP000189055">
    <property type="component" value="Plasmid pAC1084_1"/>
</dbReference>